<feature type="transmembrane region" description="Helical" evidence="6">
    <location>
        <begin position="92"/>
        <end position="114"/>
    </location>
</feature>
<comment type="caution">
    <text evidence="8">The sequence shown here is derived from an EMBL/GenBank/DDBJ whole genome shotgun (WGS) entry which is preliminary data.</text>
</comment>
<dbReference type="InterPro" id="IPR037185">
    <property type="entry name" value="EmrE-like"/>
</dbReference>
<evidence type="ECO:0000256" key="2">
    <source>
        <dbReference type="ARBA" id="ARBA00007362"/>
    </source>
</evidence>
<reference evidence="8 9" key="1">
    <citation type="submission" date="2018-04" db="EMBL/GenBank/DDBJ databases">
        <title>Genomic Encyclopedia of Type Strains, Phase III (KMG-III): the genomes of soil and plant-associated and newly described type strains.</title>
        <authorList>
            <person name="Whitman W."/>
        </authorList>
    </citation>
    <scope>NUCLEOTIDE SEQUENCE [LARGE SCALE GENOMIC DNA]</scope>
    <source>
        <strain evidence="8 9">KA25</strain>
    </source>
</reference>
<dbReference type="Pfam" id="PF00892">
    <property type="entry name" value="EamA"/>
    <property type="match status" value="2"/>
</dbReference>
<dbReference type="OrthoDB" id="7274881at2"/>
<feature type="transmembrane region" description="Helical" evidence="6">
    <location>
        <begin position="204"/>
        <end position="230"/>
    </location>
</feature>
<proteinExistence type="inferred from homology"/>
<evidence type="ECO:0000256" key="4">
    <source>
        <dbReference type="ARBA" id="ARBA00022989"/>
    </source>
</evidence>
<evidence type="ECO:0000256" key="1">
    <source>
        <dbReference type="ARBA" id="ARBA00004141"/>
    </source>
</evidence>
<feature type="domain" description="EamA" evidence="7">
    <location>
        <begin position="148"/>
        <end position="282"/>
    </location>
</feature>
<feature type="transmembrane region" description="Helical" evidence="6">
    <location>
        <begin position="147"/>
        <end position="169"/>
    </location>
</feature>
<feature type="domain" description="EamA" evidence="7">
    <location>
        <begin position="6"/>
        <end position="137"/>
    </location>
</feature>
<evidence type="ECO:0000256" key="3">
    <source>
        <dbReference type="ARBA" id="ARBA00022692"/>
    </source>
</evidence>
<keyword evidence="4 6" id="KW-1133">Transmembrane helix</keyword>
<dbReference type="SUPFAM" id="SSF103481">
    <property type="entry name" value="Multidrug resistance efflux transporter EmrE"/>
    <property type="match status" value="2"/>
</dbReference>
<evidence type="ECO:0000259" key="7">
    <source>
        <dbReference type="Pfam" id="PF00892"/>
    </source>
</evidence>
<keyword evidence="3 6" id="KW-0812">Transmembrane</keyword>
<evidence type="ECO:0000256" key="5">
    <source>
        <dbReference type="ARBA" id="ARBA00023136"/>
    </source>
</evidence>
<dbReference type="Gene3D" id="1.10.3730.20">
    <property type="match status" value="1"/>
</dbReference>
<organism evidence="8 9">
    <name type="scientific">Cereibacter azotoformans</name>
    <dbReference type="NCBI Taxonomy" id="43057"/>
    <lineage>
        <taxon>Bacteria</taxon>
        <taxon>Pseudomonadati</taxon>
        <taxon>Pseudomonadota</taxon>
        <taxon>Alphaproteobacteria</taxon>
        <taxon>Rhodobacterales</taxon>
        <taxon>Paracoccaceae</taxon>
        <taxon>Cereibacter</taxon>
    </lineage>
</organism>
<comment type="similarity">
    <text evidence="2">Belongs to the EamA transporter family.</text>
</comment>
<dbReference type="PANTHER" id="PTHR32322">
    <property type="entry name" value="INNER MEMBRANE TRANSPORTER"/>
    <property type="match status" value="1"/>
</dbReference>
<dbReference type="PANTHER" id="PTHR32322:SF2">
    <property type="entry name" value="EAMA DOMAIN-CONTAINING PROTEIN"/>
    <property type="match status" value="1"/>
</dbReference>
<dbReference type="EMBL" id="QAOT01000007">
    <property type="protein sequence ID" value="PTR18766.1"/>
    <property type="molecule type" value="Genomic_DNA"/>
</dbReference>
<evidence type="ECO:0000313" key="9">
    <source>
        <dbReference type="Proteomes" id="UP000244060"/>
    </source>
</evidence>
<feature type="transmembrane region" description="Helical" evidence="6">
    <location>
        <begin position="176"/>
        <end position="198"/>
    </location>
</feature>
<dbReference type="Proteomes" id="UP000244060">
    <property type="component" value="Unassembled WGS sequence"/>
</dbReference>
<dbReference type="InterPro" id="IPR050638">
    <property type="entry name" value="AA-Vitamin_Transporters"/>
</dbReference>
<feature type="transmembrane region" description="Helical" evidence="6">
    <location>
        <begin position="33"/>
        <end position="55"/>
    </location>
</feature>
<keyword evidence="9" id="KW-1185">Reference proteome</keyword>
<feature type="transmembrane region" description="Helical" evidence="6">
    <location>
        <begin position="266"/>
        <end position="284"/>
    </location>
</feature>
<feature type="transmembrane region" description="Helical" evidence="6">
    <location>
        <begin position="67"/>
        <end position="86"/>
    </location>
</feature>
<dbReference type="RefSeq" id="WP_108220922.1">
    <property type="nucleotide sequence ID" value="NZ_CP090021.1"/>
</dbReference>
<protein>
    <submittedName>
        <fullName evidence="8">EamA-like transporter family protein</fullName>
    </submittedName>
</protein>
<feature type="transmembrane region" description="Helical" evidence="6">
    <location>
        <begin position="242"/>
        <end position="260"/>
    </location>
</feature>
<gene>
    <name evidence="8" type="ORF">C8J28_107191</name>
</gene>
<feature type="transmembrane region" description="Helical" evidence="6">
    <location>
        <begin position="121"/>
        <end position="141"/>
    </location>
</feature>
<keyword evidence="5 6" id="KW-0472">Membrane</keyword>
<sequence length="293" mass="30445">MDLRSIGMGLAFAFMWSSAFASARIIVAHAPPLSALSLRFLVSGLIALAIGAALGQSARLTPAQWRGVVIFGLCQNALYLGLNFVAMRWVSASFAAIVASIMPLLVALAGWIFLHERLRPLTALGLLAGMTGVVMIMGTRLSGGEDGLGFLLCVVGVIALTAATLTVRVASSGGNLLIIVGLQMLVGSAALAPVALAIETPLEVAWSLSLLAAFAYTTLVPGLLATWVWFLLVGRIGAVRAATFHFLNPFFGVAVAAVLLGERMGVWDAVGVVVIAAGILAVQLSRVPEAARR</sequence>
<name>A0A2T5K8M0_9RHOB</name>
<dbReference type="AlphaFoldDB" id="A0A2T5K8M0"/>
<comment type="subcellular location">
    <subcellularLocation>
        <location evidence="1">Membrane</location>
        <topology evidence="1">Multi-pass membrane protein</topology>
    </subcellularLocation>
</comment>
<accession>A0A2T5K8M0</accession>
<dbReference type="InterPro" id="IPR000620">
    <property type="entry name" value="EamA_dom"/>
</dbReference>
<evidence type="ECO:0000256" key="6">
    <source>
        <dbReference type="SAM" id="Phobius"/>
    </source>
</evidence>
<evidence type="ECO:0000313" key="8">
    <source>
        <dbReference type="EMBL" id="PTR18766.1"/>
    </source>
</evidence>
<dbReference type="GO" id="GO:0016020">
    <property type="term" value="C:membrane"/>
    <property type="evidence" value="ECO:0007669"/>
    <property type="project" value="UniProtKB-SubCell"/>
</dbReference>